<dbReference type="GO" id="GO:0004834">
    <property type="term" value="F:tryptophan synthase activity"/>
    <property type="evidence" value="ECO:0007669"/>
    <property type="project" value="UniProtKB-EC"/>
</dbReference>
<evidence type="ECO:0000256" key="6">
    <source>
        <dbReference type="ARBA" id="ARBA00023239"/>
    </source>
</evidence>
<comment type="similarity">
    <text evidence="8 9">Belongs to the TrpA family.</text>
</comment>
<evidence type="ECO:0000256" key="7">
    <source>
        <dbReference type="ARBA" id="ARBA00049047"/>
    </source>
</evidence>
<comment type="pathway">
    <text evidence="1">Amino-acid biosynthesis; L-tryptophan biosynthesis; L-tryptophan from chorismate: step 5/5.</text>
</comment>
<evidence type="ECO:0000313" key="10">
    <source>
        <dbReference type="EMBL" id="CAA7395258.1"/>
    </source>
</evidence>
<protein>
    <submittedName>
        <fullName evidence="10">Uncharacterized protein</fullName>
    </submittedName>
</protein>
<dbReference type="EMBL" id="LR746267">
    <property type="protein sequence ID" value="CAA7395258.1"/>
    <property type="molecule type" value="Genomic_DNA"/>
</dbReference>
<dbReference type="GO" id="GO:0005829">
    <property type="term" value="C:cytosol"/>
    <property type="evidence" value="ECO:0007669"/>
    <property type="project" value="TreeGrafter"/>
</dbReference>
<dbReference type="Gene3D" id="3.20.20.70">
    <property type="entry name" value="Aldolase class I"/>
    <property type="match status" value="1"/>
</dbReference>
<gene>
    <name evidence="10" type="ORF">SI8410_04005919</name>
</gene>
<comment type="catalytic activity">
    <reaction evidence="7">
        <text>(1S,2R)-1-C-(indol-3-yl)glycerol 3-phosphate + L-serine = D-glyceraldehyde 3-phosphate + L-tryptophan + H2O</text>
        <dbReference type="Rhea" id="RHEA:10532"/>
        <dbReference type="ChEBI" id="CHEBI:15377"/>
        <dbReference type="ChEBI" id="CHEBI:33384"/>
        <dbReference type="ChEBI" id="CHEBI:57912"/>
        <dbReference type="ChEBI" id="CHEBI:58866"/>
        <dbReference type="ChEBI" id="CHEBI:59776"/>
        <dbReference type="EC" id="4.2.1.20"/>
    </reaction>
</comment>
<dbReference type="GO" id="GO:0009507">
    <property type="term" value="C:chloroplast"/>
    <property type="evidence" value="ECO:0007669"/>
    <property type="project" value="TreeGrafter"/>
</dbReference>
<evidence type="ECO:0000256" key="3">
    <source>
        <dbReference type="ARBA" id="ARBA00022605"/>
    </source>
</evidence>
<dbReference type="SUPFAM" id="SSF51366">
    <property type="entry name" value="Ribulose-phoshate binding barrel"/>
    <property type="match status" value="1"/>
</dbReference>
<accession>A0A7I8KDT7</accession>
<dbReference type="AlphaFoldDB" id="A0A7I8KDT7"/>
<reference evidence="10" key="1">
    <citation type="submission" date="2020-02" db="EMBL/GenBank/DDBJ databases">
        <authorList>
            <person name="Scholz U."/>
            <person name="Mascher M."/>
            <person name="Fiebig A."/>
        </authorList>
    </citation>
    <scope>NUCLEOTIDE SEQUENCE</scope>
</reference>
<dbReference type="Pfam" id="PF00290">
    <property type="entry name" value="Trp_syntA"/>
    <property type="match status" value="1"/>
</dbReference>
<dbReference type="HAMAP" id="MF_00131">
    <property type="entry name" value="Trp_synth_alpha"/>
    <property type="match status" value="1"/>
</dbReference>
<dbReference type="NCBIfam" id="TIGR00262">
    <property type="entry name" value="trpA"/>
    <property type="match status" value="1"/>
</dbReference>
<keyword evidence="3" id="KW-0028">Amino-acid biosynthesis</keyword>
<dbReference type="FunFam" id="3.20.20.70:FF:000107">
    <property type="entry name" value="Tryptophan synthase alpha chain, chloroplastic"/>
    <property type="match status" value="1"/>
</dbReference>
<evidence type="ECO:0000256" key="8">
    <source>
        <dbReference type="ARBA" id="ARBA00060788"/>
    </source>
</evidence>
<dbReference type="InterPro" id="IPR011060">
    <property type="entry name" value="RibuloseP-bd_barrel"/>
</dbReference>
<evidence type="ECO:0000256" key="4">
    <source>
        <dbReference type="ARBA" id="ARBA00022822"/>
    </source>
</evidence>
<dbReference type="Proteomes" id="UP000663760">
    <property type="component" value="Chromosome 4"/>
</dbReference>
<keyword evidence="6" id="KW-0456">Lyase</keyword>
<name>A0A7I8KDT7_SPIIN</name>
<dbReference type="PANTHER" id="PTHR43406:SF1">
    <property type="entry name" value="TRYPTOPHAN SYNTHASE ALPHA CHAIN, CHLOROPLASTIC"/>
    <property type="match status" value="1"/>
</dbReference>
<dbReference type="OrthoDB" id="10050244at2759"/>
<dbReference type="PANTHER" id="PTHR43406">
    <property type="entry name" value="TRYPTOPHAN SYNTHASE, ALPHA CHAIN"/>
    <property type="match status" value="1"/>
</dbReference>
<evidence type="ECO:0000256" key="5">
    <source>
        <dbReference type="ARBA" id="ARBA00023141"/>
    </source>
</evidence>
<sequence>MALAIGGFHCARLPLKSRALAVISPRSLNQFDRSDRAVIPPAIYRAPPSISETFSKLKEQGKMAFIPYLTAGDPDLRTTSAALRMLDACGSDVIELGVPHWDPIMDGPVIQRAFGRALASGADVDGILAMLSEVVPELSCPITLFSYFHPVQEYGVSKFLAAMKEVGARGLIVPDLPLEETGTLRMEAYRNKIEMVFHTTPGTRAGRTREIAKASEGFLYLTTHSGTTGARSSLNPELQFVLQRLREDTSKPIAVGFGISEPEHVRQLSAWGADGVIVGSALVQRLGEAVSPSEGLRAMEAHVRSLMAALP</sequence>
<proteinExistence type="inferred from homology"/>
<evidence type="ECO:0000256" key="1">
    <source>
        <dbReference type="ARBA" id="ARBA00004733"/>
    </source>
</evidence>
<evidence type="ECO:0000313" key="11">
    <source>
        <dbReference type="Proteomes" id="UP000663760"/>
    </source>
</evidence>
<comment type="subunit">
    <text evidence="2">Tetramer of two alpha and two beta chains.</text>
</comment>
<dbReference type="InterPro" id="IPR002028">
    <property type="entry name" value="Trp_synthase_suA"/>
</dbReference>
<evidence type="ECO:0000256" key="2">
    <source>
        <dbReference type="ARBA" id="ARBA00011270"/>
    </source>
</evidence>
<organism evidence="10 11">
    <name type="scientific">Spirodela intermedia</name>
    <name type="common">Intermediate duckweed</name>
    <dbReference type="NCBI Taxonomy" id="51605"/>
    <lineage>
        <taxon>Eukaryota</taxon>
        <taxon>Viridiplantae</taxon>
        <taxon>Streptophyta</taxon>
        <taxon>Embryophyta</taxon>
        <taxon>Tracheophyta</taxon>
        <taxon>Spermatophyta</taxon>
        <taxon>Magnoliopsida</taxon>
        <taxon>Liliopsida</taxon>
        <taxon>Araceae</taxon>
        <taxon>Lemnoideae</taxon>
        <taxon>Spirodela</taxon>
    </lineage>
</organism>
<evidence type="ECO:0000256" key="9">
    <source>
        <dbReference type="RuleBase" id="RU003662"/>
    </source>
</evidence>
<dbReference type="CDD" id="cd04724">
    <property type="entry name" value="Tryptophan_synthase_alpha"/>
    <property type="match status" value="1"/>
</dbReference>
<keyword evidence="11" id="KW-1185">Reference proteome</keyword>
<keyword evidence="5" id="KW-0057">Aromatic amino acid biosynthesis</keyword>
<dbReference type="InterPro" id="IPR013785">
    <property type="entry name" value="Aldolase_TIM"/>
</dbReference>
<dbReference type="UniPathway" id="UPA00035">
    <property type="reaction ID" value="UER00044"/>
</dbReference>
<keyword evidence="4" id="KW-0822">Tryptophan biosynthesis</keyword>